<feature type="region of interest" description="Disordered" evidence="1">
    <location>
        <begin position="1"/>
        <end position="83"/>
    </location>
</feature>
<reference evidence="2" key="1">
    <citation type="journal article" date="2014" name="Int. J. Syst. Evol. Microbiol.">
        <title>Complete genome sequence of Corynebacterium casei LMG S-19264T (=DSM 44701T), isolated from a smear-ripened cheese.</title>
        <authorList>
            <consortium name="US DOE Joint Genome Institute (JGI-PGF)"/>
            <person name="Walter F."/>
            <person name="Albersmeier A."/>
            <person name="Kalinowski J."/>
            <person name="Ruckert C."/>
        </authorList>
    </citation>
    <scope>NUCLEOTIDE SEQUENCE</scope>
    <source>
        <strain evidence="2">CGMCC 4.7403</strain>
    </source>
</reference>
<gene>
    <name evidence="2" type="ORF">GCM10017771_37640</name>
</gene>
<evidence type="ECO:0000313" key="3">
    <source>
        <dbReference type="Proteomes" id="UP000603227"/>
    </source>
</evidence>
<sequence>MAAHLASLLPGIQVNSDPEPGPDRGAFLIGKEQYRLEPGSSEYVSPPASPRTRARATDPPRLPLTDTDLRRVGTGPGSRVARG</sequence>
<dbReference type="EMBL" id="BNAT01000012">
    <property type="protein sequence ID" value="GHH89119.1"/>
    <property type="molecule type" value="Genomic_DNA"/>
</dbReference>
<accession>A0A919GQU0</accession>
<evidence type="ECO:0000313" key="2">
    <source>
        <dbReference type="EMBL" id="GHH89119.1"/>
    </source>
</evidence>
<protein>
    <submittedName>
        <fullName evidence="2">Uncharacterized protein</fullName>
    </submittedName>
</protein>
<keyword evidence="3" id="KW-1185">Reference proteome</keyword>
<organism evidence="2 3">
    <name type="scientific">Streptomyces capitiformicae</name>
    <dbReference type="NCBI Taxonomy" id="2014920"/>
    <lineage>
        <taxon>Bacteria</taxon>
        <taxon>Bacillati</taxon>
        <taxon>Actinomycetota</taxon>
        <taxon>Actinomycetes</taxon>
        <taxon>Kitasatosporales</taxon>
        <taxon>Streptomycetaceae</taxon>
        <taxon>Streptomyces</taxon>
    </lineage>
</organism>
<reference evidence="2" key="2">
    <citation type="submission" date="2020-09" db="EMBL/GenBank/DDBJ databases">
        <authorList>
            <person name="Sun Q."/>
            <person name="Zhou Y."/>
        </authorList>
    </citation>
    <scope>NUCLEOTIDE SEQUENCE</scope>
    <source>
        <strain evidence="2">CGMCC 4.7403</strain>
    </source>
</reference>
<proteinExistence type="predicted"/>
<name>A0A919GQU0_9ACTN</name>
<dbReference type="AlphaFoldDB" id="A0A919GQU0"/>
<comment type="caution">
    <text evidence="2">The sequence shown here is derived from an EMBL/GenBank/DDBJ whole genome shotgun (WGS) entry which is preliminary data.</text>
</comment>
<evidence type="ECO:0000256" key="1">
    <source>
        <dbReference type="SAM" id="MobiDB-lite"/>
    </source>
</evidence>
<dbReference type="Proteomes" id="UP000603227">
    <property type="component" value="Unassembled WGS sequence"/>
</dbReference>